<proteinExistence type="predicted"/>
<dbReference type="Proteomes" id="UP000321570">
    <property type="component" value="Unassembled WGS sequence"/>
</dbReference>
<dbReference type="InterPro" id="IPR034132">
    <property type="entry name" value="RP_Saci-like"/>
</dbReference>
<keyword evidence="3" id="KW-1185">Reference proteome</keyword>
<feature type="domain" description="DUF7041" evidence="1">
    <location>
        <begin position="34"/>
        <end position="103"/>
    </location>
</feature>
<dbReference type="InterPro" id="IPR021109">
    <property type="entry name" value="Peptidase_aspartic_dom_sf"/>
</dbReference>
<dbReference type="Gene3D" id="2.40.70.10">
    <property type="entry name" value="Acid Proteases"/>
    <property type="match status" value="1"/>
</dbReference>
<accession>A0A564YCC6</accession>
<sequence>MYQETSAPPPPTQISQVNPTSLREFLPDHVSGIFIVLESHFKNNNIRSRTSKFHILIEIIPPTLIVHFAHVIQKPSQNPYDDLKAAILQHTQPFAAEKVEKLLHQGCIGDLKPTALLKKMKLLAPGDSFDTDFRKLLYFKKLPFYIEPILANALNTEPIGSLADMADYIIETAGLPRTEEIPYSSHLAPTKSEPPTAWEEHMLKLEAKIGALHFRGANYAAAHSIDAGDLSPDTPQDPEDTKIKLIREMSHPSSSGGNYRNSGTSYLINSGAEISVIPSTPANRNSSDHPLILAAANDSPIKTYGQKSVTLDLGLRRTFRWIFTIADVSKPIIGADFLCHFGFLLDLCRKKLLDPLTGLHSKYTEYPCPTYCPITCIQSSESPLLLYS</sequence>
<evidence type="ECO:0000313" key="2">
    <source>
        <dbReference type="EMBL" id="VUZ44866.1"/>
    </source>
</evidence>
<dbReference type="FunFam" id="2.40.70.10:FF:000130">
    <property type="entry name" value="Retrovirus-related Pol polyprotein from transposon opus-like Protein"/>
    <property type="match status" value="1"/>
</dbReference>
<organism evidence="2 3">
    <name type="scientific">Hymenolepis diminuta</name>
    <name type="common">Rat tapeworm</name>
    <dbReference type="NCBI Taxonomy" id="6216"/>
    <lineage>
        <taxon>Eukaryota</taxon>
        <taxon>Metazoa</taxon>
        <taxon>Spiralia</taxon>
        <taxon>Lophotrochozoa</taxon>
        <taxon>Platyhelminthes</taxon>
        <taxon>Cestoda</taxon>
        <taxon>Eucestoda</taxon>
        <taxon>Cyclophyllidea</taxon>
        <taxon>Hymenolepididae</taxon>
        <taxon>Hymenolepis</taxon>
    </lineage>
</organism>
<dbReference type="AlphaFoldDB" id="A0A564YCC6"/>
<gene>
    <name evidence="2" type="ORF">WMSIL1_LOCUS5110</name>
</gene>
<name>A0A564YCC6_HYMDI</name>
<dbReference type="Pfam" id="PF23055">
    <property type="entry name" value="DUF7041"/>
    <property type="match status" value="1"/>
</dbReference>
<dbReference type="PANTHER" id="PTHR33327">
    <property type="entry name" value="ENDONUCLEASE"/>
    <property type="match status" value="1"/>
</dbReference>
<evidence type="ECO:0000313" key="3">
    <source>
        <dbReference type="Proteomes" id="UP000321570"/>
    </source>
</evidence>
<evidence type="ECO:0000259" key="1">
    <source>
        <dbReference type="Pfam" id="PF23055"/>
    </source>
</evidence>
<dbReference type="EMBL" id="CABIJS010000155">
    <property type="protein sequence ID" value="VUZ44866.1"/>
    <property type="molecule type" value="Genomic_DNA"/>
</dbReference>
<dbReference type="InterPro" id="IPR055469">
    <property type="entry name" value="DUF7041"/>
</dbReference>
<protein>
    <recommendedName>
        <fullName evidence="1">DUF7041 domain-containing protein</fullName>
    </recommendedName>
</protein>
<dbReference type="PANTHER" id="PTHR33327:SF3">
    <property type="entry name" value="RNA-DIRECTED DNA POLYMERASE"/>
    <property type="match status" value="1"/>
</dbReference>
<dbReference type="CDD" id="cd06094">
    <property type="entry name" value="RP_Saci_like"/>
    <property type="match status" value="1"/>
</dbReference>
<reference evidence="2 3" key="1">
    <citation type="submission" date="2019-07" db="EMBL/GenBank/DDBJ databases">
        <authorList>
            <person name="Jastrzebski P J."/>
            <person name="Paukszto L."/>
            <person name="Jastrzebski P J."/>
        </authorList>
    </citation>
    <scope>NUCLEOTIDE SEQUENCE [LARGE SCALE GENOMIC DNA]</scope>
    <source>
        <strain evidence="2 3">WMS-il1</strain>
    </source>
</reference>
<dbReference type="SUPFAM" id="SSF50630">
    <property type="entry name" value="Acid proteases"/>
    <property type="match status" value="1"/>
</dbReference>